<reference evidence="2 3" key="1">
    <citation type="submission" date="2016-05" db="EMBL/GenBank/DDBJ databases">
        <title>Niabella ginsenosidivorans BS26 whole genome sequencing.</title>
        <authorList>
            <person name="Im W.T."/>
            <person name="Siddiqi M.Z."/>
        </authorList>
    </citation>
    <scope>NUCLEOTIDE SEQUENCE [LARGE SCALE GENOMIC DNA]</scope>
    <source>
        <strain evidence="2 3">BS26</strain>
    </source>
</reference>
<accession>A0A1A9I3L8</accession>
<protein>
    <recommendedName>
        <fullName evidence="4">Peptidase S74 domain-containing protein</fullName>
    </recommendedName>
</protein>
<dbReference type="KEGG" id="nia:A8C56_10050"/>
<evidence type="ECO:0008006" key="4">
    <source>
        <dbReference type="Google" id="ProtNLM"/>
    </source>
</evidence>
<organism evidence="2 3">
    <name type="scientific">Niabella ginsenosidivorans</name>
    <dbReference type="NCBI Taxonomy" id="1176587"/>
    <lineage>
        <taxon>Bacteria</taxon>
        <taxon>Pseudomonadati</taxon>
        <taxon>Bacteroidota</taxon>
        <taxon>Chitinophagia</taxon>
        <taxon>Chitinophagales</taxon>
        <taxon>Chitinophagaceae</taxon>
        <taxon>Niabella</taxon>
    </lineage>
</organism>
<dbReference type="AlphaFoldDB" id="A0A1A9I3L8"/>
<feature type="coiled-coil region" evidence="1">
    <location>
        <begin position="256"/>
        <end position="283"/>
    </location>
</feature>
<dbReference type="Proteomes" id="UP000077667">
    <property type="component" value="Chromosome"/>
</dbReference>
<evidence type="ECO:0000313" key="2">
    <source>
        <dbReference type="EMBL" id="ANH81282.1"/>
    </source>
</evidence>
<dbReference type="EMBL" id="CP015772">
    <property type="protein sequence ID" value="ANH81282.1"/>
    <property type="molecule type" value="Genomic_DNA"/>
</dbReference>
<evidence type="ECO:0000256" key="1">
    <source>
        <dbReference type="SAM" id="Coils"/>
    </source>
</evidence>
<dbReference type="STRING" id="1176587.A8C56_10050"/>
<name>A0A1A9I3L8_9BACT</name>
<proteinExistence type="predicted"/>
<sequence>MALILWLFVAFTQHETYGQNYNNILNHRGMATPVNGVKIKTNLPYISGSYMPTIFIDGYSYGKAKTISLKFSFYIYNGNFISSTISSSGGDVPKVQLSNEDNKVVIFIDNKVYFQQLTVSAFCMVNPATGAFQGWTVADEAITGTNTVEIPYSNAFGGDVNFKDGIWSKTGNVGIGTITPAEKLSVNGNIRAKEVKVETANWPDYVFKPSYSLMPLSKVESFIKANGHLPDIPSAKEIEQNGMEVGANQVVLLKKIEELTLHLIEMEKKVENISKDNERIKKQLNRRLKQ</sequence>
<evidence type="ECO:0000313" key="3">
    <source>
        <dbReference type="Proteomes" id="UP000077667"/>
    </source>
</evidence>
<keyword evidence="3" id="KW-1185">Reference proteome</keyword>
<keyword evidence="1" id="KW-0175">Coiled coil</keyword>
<gene>
    <name evidence="2" type="ORF">A8C56_10050</name>
</gene>